<evidence type="ECO:0000259" key="3">
    <source>
        <dbReference type="PROSITE" id="PS51782"/>
    </source>
</evidence>
<dbReference type="Pfam" id="PF09134">
    <property type="entry name" value="Invasin_D3"/>
    <property type="match status" value="1"/>
</dbReference>
<dbReference type="PANTHER" id="PTHR39576">
    <property type="entry name" value="ATTACHING AND EFFACING PROTEIN HOMOLOG-RELATED-RELATED"/>
    <property type="match status" value="1"/>
</dbReference>
<keyword evidence="2" id="KW-0472">Membrane</keyword>
<reference evidence="4 5" key="1">
    <citation type="submission" date="2023-09" db="EMBL/GenBank/DDBJ databases">
        <title>Genomic Revisitation and Reclassification of the Genus Providencia.</title>
        <authorList>
            <person name="Dong X."/>
        </authorList>
    </citation>
    <scope>NUCLEOTIDE SEQUENCE [LARGE SCALE GENOMIC DNA]</scope>
    <source>
        <strain evidence="4 5">D4759</strain>
    </source>
</reference>
<comment type="similarity">
    <text evidence="1">Belongs to the intimin/invasin family.</text>
</comment>
<proteinExistence type="inferred from homology"/>
<name>A0ABZ0N1S1_9GAMM</name>
<dbReference type="RefSeq" id="WP_286271542.1">
    <property type="nucleotide sequence ID" value="NZ_CP135990.1"/>
</dbReference>
<dbReference type="InterPro" id="IPR003535">
    <property type="entry name" value="Intimin/invasin_bac"/>
</dbReference>
<dbReference type="CDD" id="cd00118">
    <property type="entry name" value="LysM"/>
    <property type="match status" value="1"/>
</dbReference>
<dbReference type="Gene3D" id="2.40.160.160">
    <property type="entry name" value="Inverse autotransporter, beta-domain"/>
    <property type="match status" value="1"/>
</dbReference>
<dbReference type="InterPro" id="IPR008964">
    <property type="entry name" value="Invasin/intimin_cell_adhesion"/>
</dbReference>
<feature type="domain" description="LysM" evidence="3">
    <location>
        <begin position="65"/>
        <end position="113"/>
    </location>
</feature>
<keyword evidence="2" id="KW-1133">Transmembrane helix</keyword>
<evidence type="ECO:0000313" key="4">
    <source>
        <dbReference type="EMBL" id="WPA92332.1"/>
    </source>
</evidence>
<dbReference type="Pfam" id="PF11924">
    <property type="entry name" value="IAT_beta"/>
    <property type="match status" value="1"/>
</dbReference>
<accession>A0ABZ0N1S1</accession>
<dbReference type="PROSITE" id="PS51782">
    <property type="entry name" value="LYSM"/>
    <property type="match status" value="1"/>
</dbReference>
<dbReference type="InterPro" id="IPR036779">
    <property type="entry name" value="LysM_dom_sf"/>
</dbReference>
<keyword evidence="5" id="KW-1185">Reference proteome</keyword>
<dbReference type="Proteomes" id="UP001302443">
    <property type="component" value="Chromosome"/>
</dbReference>
<dbReference type="InterPro" id="IPR018392">
    <property type="entry name" value="LysM"/>
</dbReference>
<feature type="transmembrane region" description="Helical" evidence="2">
    <location>
        <begin position="12"/>
        <end position="33"/>
    </location>
</feature>
<evidence type="ECO:0000256" key="1">
    <source>
        <dbReference type="ARBA" id="ARBA00010116"/>
    </source>
</evidence>
<dbReference type="Pfam" id="PF01476">
    <property type="entry name" value="LysM"/>
    <property type="match status" value="1"/>
</dbReference>
<dbReference type="PRINTS" id="PR01369">
    <property type="entry name" value="INTIMIN"/>
</dbReference>
<dbReference type="PANTHER" id="PTHR39576:SF2">
    <property type="entry name" value="ATTACHING AND EFFACING PROTEIN HOMOLOG-RELATED"/>
    <property type="match status" value="1"/>
</dbReference>
<dbReference type="Gene3D" id="3.10.350.10">
    <property type="entry name" value="LysM domain"/>
    <property type="match status" value="1"/>
</dbReference>
<keyword evidence="2" id="KW-0812">Transmembrane</keyword>
<dbReference type="SUPFAM" id="SSF49373">
    <property type="entry name" value="Invasin/intimin cell-adhesion fragments"/>
    <property type="match status" value="1"/>
</dbReference>
<dbReference type="EMBL" id="CP135990">
    <property type="protein sequence ID" value="WPA92332.1"/>
    <property type="molecule type" value="Genomic_DNA"/>
</dbReference>
<dbReference type="InterPro" id="IPR013783">
    <property type="entry name" value="Ig-like_fold"/>
</dbReference>
<dbReference type="InterPro" id="IPR024519">
    <property type="entry name" value="IAT_beta"/>
</dbReference>
<gene>
    <name evidence="4" type="ORF">QS795_000705</name>
</gene>
<evidence type="ECO:0000313" key="5">
    <source>
        <dbReference type="Proteomes" id="UP001302443"/>
    </source>
</evidence>
<dbReference type="InterPro" id="IPR038177">
    <property type="entry name" value="IAT_beta_sf"/>
</dbReference>
<dbReference type="SUPFAM" id="SSF54106">
    <property type="entry name" value="LysM domain"/>
    <property type="match status" value="1"/>
</dbReference>
<dbReference type="SMART" id="SM00257">
    <property type="entry name" value="LysM"/>
    <property type="match status" value="1"/>
</dbReference>
<dbReference type="InterPro" id="IPR015217">
    <property type="entry name" value="Invasin_dom_3"/>
</dbReference>
<evidence type="ECO:0000256" key="2">
    <source>
        <dbReference type="SAM" id="Phobius"/>
    </source>
</evidence>
<protein>
    <submittedName>
        <fullName evidence="4">Inverse autotransporter beta domain-containing protein</fullName>
    </submittedName>
</protein>
<organism evidence="4 5">
    <name type="scientific">Providencia zhijiangensis</name>
    <dbReference type="NCBI Taxonomy" id="3053982"/>
    <lineage>
        <taxon>Bacteria</taxon>
        <taxon>Pseudomonadati</taxon>
        <taxon>Pseudomonadota</taxon>
        <taxon>Gammaproteobacteria</taxon>
        <taxon>Enterobacterales</taxon>
        <taxon>Morganellaceae</taxon>
        <taxon>Providencia</taxon>
    </lineage>
</organism>
<dbReference type="Gene3D" id="2.60.40.10">
    <property type="entry name" value="Immunoglobulins"/>
    <property type="match status" value="1"/>
</dbReference>
<sequence>MNRKSKDFHPYYVASIAWINIAIQISFPLASIFSPVAANAFTEQNQQQRTFLLPKKNTLILRETRPYTLQAGETTQSIAKKYNISLEQLRKLNQFRTFSHGFEALKAGDELEIPMAPLPTLEWENEKPVYIPPTAPSEEEIKLAQFATKAGQFFTTQPNHEKTKAFAKELVTTAASSYLQDWFNHFGSSQIKLVADNKFSLKNSQIDLLLPIYENEESLFFTQGSFHRQEQRIETNLGFGARWYGDNQMFGGNTFFDYDISRGHSRLGLGVEYRRDFLKLSGNSYHRLSSWRNARELVDHSARPSSGWDLRAEGWLPIYPHIGGKLTYEQYYGDDVTLFGTKNLQRDPYSINVGLNYTPIPLITFNAEHRQGKASKKDSRIGLQLNYQFGKSLKQHLDPESVNAFRSLMGNRYDFVSRNNHIILDYKKNDVIHLNITDSVTGYTGEKIPLNFTVTSKYGLSYIKWDAEALVAAGGHILNENGQYSLVLPSYKNTKNANNYAITAIAIDKKGNTSSKAIIRVSVTQPAIHTLKSTILSSNIDLIADGKNSKKLSLSIKDKAGNVIDLAAKEITLERVTTQKVKNAILAKGSQATPTATYTRISPFTRLAAGQYEATLTAGTKPERFILVPKAHNAVFPEIKVTVVADTTAIQATKPMPNTQTP</sequence>
<dbReference type="InterPro" id="IPR051715">
    <property type="entry name" value="Intimin-Invasin_domain"/>
</dbReference>